<accession>A0A917UWF6</accession>
<evidence type="ECO:0000256" key="3">
    <source>
        <dbReference type="ARBA" id="ARBA00022452"/>
    </source>
</evidence>
<comment type="caution">
    <text evidence="9">The sequence shown here is derived from an EMBL/GenBank/DDBJ whole genome shotgun (WGS) entry which is preliminary data.</text>
</comment>
<evidence type="ECO:0000256" key="8">
    <source>
        <dbReference type="SAM" id="SignalP"/>
    </source>
</evidence>
<dbReference type="EMBL" id="BMPO01000003">
    <property type="protein sequence ID" value="GGJ90303.1"/>
    <property type="molecule type" value="Genomic_DNA"/>
</dbReference>
<dbReference type="AlphaFoldDB" id="A0A917UWF6"/>
<reference evidence="9" key="1">
    <citation type="journal article" date="2014" name="Int. J. Syst. Evol. Microbiol.">
        <title>Complete genome sequence of Corynebacterium casei LMG S-19264T (=DSM 44701T), isolated from a smear-ripened cheese.</title>
        <authorList>
            <consortium name="US DOE Joint Genome Institute (JGI-PGF)"/>
            <person name="Walter F."/>
            <person name="Albersmeier A."/>
            <person name="Kalinowski J."/>
            <person name="Ruckert C."/>
        </authorList>
    </citation>
    <scope>NUCLEOTIDE SEQUENCE</scope>
    <source>
        <strain evidence="9">JCM 30078</strain>
    </source>
</reference>
<dbReference type="PANTHER" id="PTHR35093">
    <property type="entry name" value="OUTER MEMBRANE PROTEIN NMB0088-RELATED"/>
    <property type="match status" value="1"/>
</dbReference>
<evidence type="ECO:0000256" key="5">
    <source>
        <dbReference type="ARBA" id="ARBA00022729"/>
    </source>
</evidence>
<dbReference type="Pfam" id="PF03349">
    <property type="entry name" value="Toluene_X"/>
    <property type="match status" value="1"/>
</dbReference>
<dbReference type="Proteomes" id="UP000635983">
    <property type="component" value="Unassembled WGS sequence"/>
</dbReference>
<organism evidence="9 10">
    <name type="scientific">Pseudomonas matsuisoli</name>
    <dbReference type="NCBI Taxonomy" id="1515666"/>
    <lineage>
        <taxon>Bacteria</taxon>
        <taxon>Pseudomonadati</taxon>
        <taxon>Pseudomonadota</taxon>
        <taxon>Gammaproteobacteria</taxon>
        <taxon>Pseudomonadales</taxon>
        <taxon>Pseudomonadaceae</taxon>
        <taxon>Pseudomonas</taxon>
    </lineage>
</organism>
<reference evidence="9" key="2">
    <citation type="submission" date="2020-09" db="EMBL/GenBank/DDBJ databases">
        <authorList>
            <person name="Sun Q."/>
            <person name="Ohkuma M."/>
        </authorList>
    </citation>
    <scope>NUCLEOTIDE SEQUENCE</scope>
    <source>
        <strain evidence="9">JCM 30078</strain>
    </source>
</reference>
<dbReference type="GO" id="GO:0015483">
    <property type="term" value="F:long-chain fatty acid transporting porin activity"/>
    <property type="evidence" value="ECO:0007669"/>
    <property type="project" value="TreeGrafter"/>
</dbReference>
<evidence type="ECO:0000256" key="7">
    <source>
        <dbReference type="ARBA" id="ARBA00023237"/>
    </source>
</evidence>
<feature type="chain" id="PRO_5037231299" evidence="8">
    <location>
        <begin position="24"/>
        <end position="427"/>
    </location>
</feature>
<dbReference type="InterPro" id="IPR005017">
    <property type="entry name" value="OMPP1/FadL/TodX"/>
</dbReference>
<sequence>MKKIGIHSGIALVLGALASQAHASGFALNEQSISAMGMAFSGRASAATDASTVFGNPAGMALIDREQVTLGVAGIFARSDIKDTSSTLNVGGTPVASNAGSNDGDMVPSIGIPMGYYVKPIDDRWAFGLGVYVPFGLLTDYESGFQGRYFGDYSEVEVITVQPTVSFRINDQLSVGFGPTINRISGQLESAVFGGPGIPDSRVKIEGDDTAFGFNAGILYEITPQTRVGLTYHSMVDYKLEGDTRFSGVAFGPFAGKYDAELDLKTPESVDLGITHALNDQWTLHASATWTRWSRLESLLVENQLGAPVSSIEEEQDWKDTWAYSIGAAYQLNEEWVLRAGIGIDESPANDTHRSPRVPINDRTNFSIGAGWSPTKDLTIDVAYLYLREDDADIDQSRPVSAGVTQNYSATYENSAHTVGAQLTYRF</sequence>
<dbReference type="GO" id="GO:0009279">
    <property type="term" value="C:cell outer membrane"/>
    <property type="evidence" value="ECO:0007669"/>
    <property type="project" value="UniProtKB-SubCell"/>
</dbReference>
<name>A0A917UWF6_9PSED</name>
<evidence type="ECO:0000313" key="10">
    <source>
        <dbReference type="Proteomes" id="UP000635983"/>
    </source>
</evidence>
<keyword evidence="7" id="KW-0998">Cell outer membrane</keyword>
<dbReference type="SUPFAM" id="SSF56935">
    <property type="entry name" value="Porins"/>
    <property type="match status" value="1"/>
</dbReference>
<keyword evidence="6" id="KW-0472">Membrane</keyword>
<keyword evidence="3" id="KW-1134">Transmembrane beta strand</keyword>
<evidence type="ECO:0000256" key="6">
    <source>
        <dbReference type="ARBA" id="ARBA00023136"/>
    </source>
</evidence>
<feature type="signal peptide" evidence="8">
    <location>
        <begin position="1"/>
        <end position="23"/>
    </location>
</feature>
<proteinExistence type="inferred from homology"/>
<evidence type="ECO:0000256" key="1">
    <source>
        <dbReference type="ARBA" id="ARBA00004571"/>
    </source>
</evidence>
<dbReference type="RefSeq" id="WP_188982534.1">
    <property type="nucleotide sequence ID" value="NZ_BMPO01000003.1"/>
</dbReference>
<comment type="subcellular location">
    <subcellularLocation>
        <location evidence="1">Cell outer membrane</location>
        <topology evidence="1">Multi-pass membrane protein</topology>
    </subcellularLocation>
</comment>
<dbReference type="Gene3D" id="2.40.160.60">
    <property type="entry name" value="Outer membrane protein transport protein (OMPP1/FadL/TodX)"/>
    <property type="match status" value="1"/>
</dbReference>
<evidence type="ECO:0000256" key="4">
    <source>
        <dbReference type="ARBA" id="ARBA00022692"/>
    </source>
</evidence>
<comment type="similarity">
    <text evidence="2">Belongs to the OmpP1/FadL family.</text>
</comment>
<keyword evidence="5 8" id="KW-0732">Signal</keyword>
<protein>
    <submittedName>
        <fullName evidence="9">Outer membrane protein</fullName>
    </submittedName>
</protein>
<keyword evidence="10" id="KW-1185">Reference proteome</keyword>
<evidence type="ECO:0000256" key="2">
    <source>
        <dbReference type="ARBA" id="ARBA00008163"/>
    </source>
</evidence>
<evidence type="ECO:0000313" key="9">
    <source>
        <dbReference type="EMBL" id="GGJ90303.1"/>
    </source>
</evidence>
<gene>
    <name evidence="9" type="ORF">GCM10009304_14960</name>
</gene>
<keyword evidence="4" id="KW-0812">Transmembrane</keyword>
<dbReference type="PANTHER" id="PTHR35093:SF8">
    <property type="entry name" value="OUTER MEMBRANE PROTEIN NMB0088-RELATED"/>
    <property type="match status" value="1"/>
</dbReference>